<accession>A0A1S3Z705</accession>
<dbReference type="RefSeq" id="XP_016459982.1">
    <property type="nucleotide sequence ID" value="XM_016604496.1"/>
</dbReference>
<sequence>MVMNTQPYFQPPQQDNRGQAPPPRNQPPYRNHYNSQLPQNNFRPQEPPRRRTFTPIGEPYSTLFPKLVQMGFLQPVPQTRHNPASPAYKAGVRCAYHSGAEGHDTNGCWTFRRVVENLIEQGKIVLRDEEVPNVTNNLLPVHNNGSLIGMICEDKEFDPTLKAIIAIVDTGIKPKAAPKQEKGEKKTSTVKVELEEKAGTKTETMVPAKNEVLYIPRGRSEKPQRFEVKRAIPMYVSKGAYVVQGTIKPPRLNEPVVIGRVPQKPMINPSTVPLNYQRTLVMYQGKEVTGELPENTSVGKHSDTQEVNNATQKRFPPKKPVSAEEAEAFFQKMKMPDYEVVDQLRKCPEQVSMLSLLIRSAEHQKILLKTLNEAYISVETSVEQLERMTERFFTVNQVSFSKNDLPPEGAAHNKALHLTVKCEDYYVKRVMLDGGSDVDICPLSMLQRMEIGAGRILWQSSMKKENLAPNLSCPTPQS</sequence>
<dbReference type="PaxDb" id="4097-A0A1S3Z705"/>
<reference evidence="2" key="1">
    <citation type="submission" date="2025-08" db="UniProtKB">
        <authorList>
            <consortium name="RefSeq"/>
        </authorList>
    </citation>
    <scope>IDENTIFICATION</scope>
</reference>
<proteinExistence type="predicted"/>
<organism evidence="2">
    <name type="scientific">Nicotiana tabacum</name>
    <name type="common">Common tobacco</name>
    <dbReference type="NCBI Taxonomy" id="4097"/>
    <lineage>
        <taxon>Eukaryota</taxon>
        <taxon>Viridiplantae</taxon>
        <taxon>Streptophyta</taxon>
        <taxon>Embryophyta</taxon>
        <taxon>Tracheophyta</taxon>
        <taxon>Spermatophyta</taxon>
        <taxon>Magnoliopsida</taxon>
        <taxon>eudicotyledons</taxon>
        <taxon>Gunneridae</taxon>
        <taxon>Pentapetalae</taxon>
        <taxon>asterids</taxon>
        <taxon>lamiids</taxon>
        <taxon>Solanales</taxon>
        <taxon>Solanaceae</taxon>
        <taxon>Nicotianoideae</taxon>
        <taxon>Nicotianeae</taxon>
        <taxon>Nicotiana</taxon>
    </lineage>
</organism>
<dbReference type="PANTHER" id="PTHR32108:SF9">
    <property type="entry name" value="REVERSE TRANSCRIPTASE RNASE H-LIKE DOMAIN-CONTAINING PROTEIN"/>
    <property type="match status" value="1"/>
</dbReference>
<dbReference type="AlphaFoldDB" id="A0A1S3Z705"/>
<dbReference type="KEGG" id="nta:107783520"/>
<feature type="region of interest" description="Disordered" evidence="1">
    <location>
        <begin position="1"/>
        <end position="54"/>
    </location>
</feature>
<feature type="compositionally biased region" description="Polar residues" evidence="1">
    <location>
        <begin position="294"/>
        <end position="312"/>
    </location>
</feature>
<dbReference type="OMA" id="SHTHSER"/>
<dbReference type="PANTHER" id="PTHR32108">
    <property type="entry name" value="DNA-DIRECTED RNA POLYMERASE SUBUNIT ALPHA"/>
    <property type="match status" value="1"/>
</dbReference>
<protein>
    <submittedName>
        <fullName evidence="2">Uncharacterized protein</fullName>
    </submittedName>
</protein>
<evidence type="ECO:0000313" key="2">
    <source>
        <dbReference type="RefSeq" id="XP_016459982.1"/>
    </source>
</evidence>
<evidence type="ECO:0000256" key="1">
    <source>
        <dbReference type="SAM" id="MobiDB-lite"/>
    </source>
</evidence>
<dbReference type="OrthoDB" id="1726048at2759"/>
<feature type="compositionally biased region" description="Polar residues" evidence="1">
    <location>
        <begin position="1"/>
        <end position="17"/>
    </location>
</feature>
<name>A0A1S3Z705_TOBAC</name>
<feature type="compositionally biased region" description="Polar residues" evidence="1">
    <location>
        <begin position="32"/>
        <end position="43"/>
    </location>
</feature>
<feature type="region of interest" description="Disordered" evidence="1">
    <location>
        <begin position="294"/>
        <end position="318"/>
    </location>
</feature>
<gene>
    <name evidence="2" type="primary">LOC107783520</name>
</gene>